<sequence length="244" mass="27725">MILQPKKILNNLHSKKQEKLYNNYIVLYIKNYKIWLKNEVFMSDKGKKIKYASVITLSIILAIFTVLLIIVAKGSWMAKVSEKSGDAGKFLIANRLVTNGIFADFSNFTSNFSIIKSVVESDTMVYIACGISALYFIIYISWIFTVLAVTIKAFVNKNWFIAPIMLAVFVTMLVWLVFQFFGGTFKMTKESDEKFIGGVIPFIQFFTHIGVVVVSIVGIIIESVKGKEKKNVWETTNSYNAEQQ</sequence>
<accession>C4XEU2</accession>
<name>C4XEU2_MYCFP</name>
<keyword evidence="3" id="KW-1185">Reference proteome</keyword>
<evidence type="ECO:0000256" key="1">
    <source>
        <dbReference type="SAM" id="Phobius"/>
    </source>
</evidence>
<evidence type="ECO:0000313" key="2">
    <source>
        <dbReference type="EMBL" id="BAH69664.1"/>
    </source>
</evidence>
<organism evidence="2 3">
    <name type="scientific">Mycoplasmopsis fermentans (strain ATCC 19989 / NBRC 14854 / NCTC 10117 / PG18)</name>
    <name type="common">Mycoplasma fermentans</name>
    <dbReference type="NCBI Taxonomy" id="496833"/>
    <lineage>
        <taxon>Bacteria</taxon>
        <taxon>Bacillati</taxon>
        <taxon>Mycoplasmatota</taxon>
        <taxon>Mycoplasmoidales</taxon>
        <taxon>Metamycoplasmataceae</taxon>
        <taxon>Mycoplasmopsis</taxon>
    </lineage>
</organism>
<protein>
    <recommendedName>
        <fullName evidence="4">Transmembrane protein</fullName>
    </recommendedName>
</protein>
<dbReference type="PATRIC" id="fig|496833.3.peg.827"/>
<gene>
    <name evidence="2" type="ordered locus">MBIO_0399</name>
</gene>
<dbReference type="AlphaFoldDB" id="C4XEU2"/>
<keyword evidence="1" id="KW-0472">Membrane</keyword>
<dbReference type="Proteomes" id="UP000006810">
    <property type="component" value="Chromosome"/>
</dbReference>
<evidence type="ECO:0008006" key="4">
    <source>
        <dbReference type="Google" id="ProtNLM"/>
    </source>
</evidence>
<feature type="transmembrane region" description="Helical" evidence="1">
    <location>
        <begin position="125"/>
        <end position="147"/>
    </location>
</feature>
<evidence type="ECO:0000313" key="3">
    <source>
        <dbReference type="Proteomes" id="UP000006810"/>
    </source>
</evidence>
<dbReference type="KEGG" id="mfp:MBIO_0399"/>
<dbReference type="EMBL" id="AP009608">
    <property type="protein sequence ID" value="BAH69664.1"/>
    <property type="molecule type" value="Genomic_DNA"/>
</dbReference>
<feature type="transmembrane region" description="Helical" evidence="1">
    <location>
        <begin position="198"/>
        <end position="221"/>
    </location>
</feature>
<reference evidence="2 3" key="1">
    <citation type="journal article" date="2009" name="Curr. Microbiol.">
        <title>Molecular cloning and expression of a novel cholinephosphotransferase involved in glycoglycerophospholipid biosynthesis of Mycoplasma fermentans.</title>
        <authorList>
            <person name="Ishida N."/>
            <person name="Irikura D."/>
            <person name="Matsuda K."/>
            <person name="Sato S."/>
            <person name="Asano K."/>
        </authorList>
    </citation>
    <scope>NUCLEOTIDE SEQUENCE [LARGE SCALE GENOMIC DNA]</scope>
    <source>
        <strain evidence="3">ATCC 19989 / NBRC 14854 / NCTC 10117 / PG18</strain>
    </source>
</reference>
<proteinExistence type="predicted"/>
<keyword evidence="1" id="KW-1133">Transmembrane helix</keyword>
<feature type="transmembrane region" description="Helical" evidence="1">
    <location>
        <begin position="51"/>
        <end position="72"/>
    </location>
</feature>
<dbReference type="HOGENOM" id="CLU_1137053_0_0_14"/>
<feature type="transmembrane region" description="Helical" evidence="1">
    <location>
        <begin position="159"/>
        <end position="178"/>
    </location>
</feature>
<keyword evidence="1" id="KW-0812">Transmembrane</keyword>